<accession>A0A7G6YEK7</accession>
<dbReference type="RefSeq" id="WP_185276348.1">
    <property type="nucleotide sequence ID" value="NZ_CP043641.1"/>
</dbReference>
<dbReference type="SUPFAM" id="SSF55729">
    <property type="entry name" value="Acyl-CoA N-acyltransferases (Nat)"/>
    <property type="match status" value="1"/>
</dbReference>
<dbReference type="AlphaFoldDB" id="A0A7G6YEK7"/>
<protein>
    <submittedName>
        <fullName evidence="1">N-acetyltransferase</fullName>
    </submittedName>
</protein>
<dbReference type="GO" id="GO:0016740">
    <property type="term" value="F:transferase activity"/>
    <property type="evidence" value="ECO:0007669"/>
    <property type="project" value="UniProtKB-KW"/>
</dbReference>
<sequence>MSLTDPAVPIPVGLATAEFVLRPITADDAADDHAALMESREELRLWEQSSWPADDFTVEANREDLAGLEERHRAHRAFTYTVRDPGDTECLGCVYVFSTSAKFLAASTVTALGEDAWTDVDAVVFFWVRRGRVASGLDVRLLAELRAWFAGEWPVSRTVFVTNEQFAQQVGLFDDSGLVRRFEYLEPGKPGRYLAYA</sequence>
<evidence type="ECO:0000313" key="2">
    <source>
        <dbReference type="Proteomes" id="UP000515511"/>
    </source>
</evidence>
<name>A0A7G6YEK7_9MICO</name>
<dbReference type="KEGG" id="lse:F1C12_18585"/>
<dbReference type="InterPro" id="IPR016181">
    <property type="entry name" value="Acyl_CoA_acyltransferase"/>
</dbReference>
<dbReference type="Proteomes" id="UP000515511">
    <property type="component" value="Chromosome"/>
</dbReference>
<proteinExistence type="predicted"/>
<organism evidence="1 2">
    <name type="scientific">Leifsonia shinshuensis</name>
    <dbReference type="NCBI Taxonomy" id="150026"/>
    <lineage>
        <taxon>Bacteria</taxon>
        <taxon>Bacillati</taxon>
        <taxon>Actinomycetota</taxon>
        <taxon>Actinomycetes</taxon>
        <taxon>Micrococcales</taxon>
        <taxon>Microbacteriaceae</taxon>
        <taxon>Leifsonia</taxon>
    </lineage>
</organism>
<dbReference type="EMBL" id="CP043641">
    <property type="protein sequence ID" value="QNE36922.1"/>
    <property type="molecule type" value="Genomic_DNA"/>
</dbReference>
<reference evidence="2" key="1">
    <citation type="submission" date="2019-09" db="EMBL/GenBank/DDBJ databases">
        <title>Antimicrobial potential of Antarctic Bacteria.</title>
        <authorList>
            <person name="Benaud N."/>
            <person name="Edwards R.J."/>
            <person name="Ferrari B.C."/>
        </authorList>
    </citation>
    <scope>NUCLEOTIDE SEQUENCE [LARGE SCALE GENOMIC DNA]</scope>
    <source>
        <strain evidence="2">INR9</strain>
    </source>
</reference>
<gene>
    <name evidence="1" type="ORF">F1C12_18585</name>
</gene>
<evidence type="ECO:0000313" key="1">
    <source>
        <dbReference type="EMBL" id="QNE36922.1"/>
    </source>
</evidence>
<dbReference type="Gene3D" id="3.40.630.30">
    <property type="match status" value="1"/>
</dbReference>
<keyword evidence="1" id="KW-0808">Transferase</keyword>